<dbReference type="PANTHER" id="PTHR31303">
    <property type="entry name" value="CTP-DEPENDENT DIACYLGLYCEROL KINASE 1"/>
    <property type="match status" value="1"/>
</dbReference>
<evidence type="ECO:0008006" key="3">
    <source>
        <dbReference type="Google" id="ProtNLM"/>
    </source>
</evidence>
<name>A0A381T5G1_9ZZZZ</name>
<dbReference type="PANTHER" id="PTHR31303:SF1">
    <property type="entry name" value="CTP-DEPENDENT DIACYLGLYCEROL KINASE 1"/>
    <property type="match status" value="1"/>
</dbReference>
<feature type="transmembrane region" description="Helical" evidence="1">
    <location>
        <begin position="22"/>
        <end position="43"/>
    </location>
</feature>
<dbReference type="AlphaFoldDB" id="A0A381T5G1"/>
<dbReference type="GO" id="GO:0004143">
    <property type="term" value="F:ATP-dependent diacylglycerol kinase activity"/>
    <property type="evidence" value="ECO:0007669"/>
    <property type="project" value="InterPro"/>
</dbReference>
<protein>
    <recommendedName>
        <fullName evidence="3">Phosphatidate cytidylyltransferase</fullName>
    </recommendedName>
</protein>
<evidence type="ECO:0000256" key="1">
    <source>
        <dbReference type="SAM" id="Phobius"/>
    </source>
</evidence>
<proteinExistence type="predicted"/>
<keyword evidence="1" id="KW-1133">Transmembrane helix</keyword>
<accession>A0A381T5G1</accession>
<feature type="transmembrane region" description="Helical" evidence="1">
    <location>
        <begin position="165"/>
        <end position="181"/>
    </location>
</feature>
<feature type="transmembrane region" description="Helical" evidence="1">
    <location>
        <begin position="89"/>
        <end position="106"/>
    </location>
</feature>
<feature type="transmembrane region" description="Helical" evidence="1">
    <location>
        <begin position="64"/>
        <end position="83"/>
    </location>
</feature>
<keyword evidence="1" id="KW-0812">Transmembrane</keyword>
<dbReference type="InterPro" id="IPR037997">
    <property type="entry name" value="Dgk1-like"/>
</dbReference>
<keyword evidence="1" id="KW-0472">Membrane</keyword>
<reference evidence="2" key="1">
    <citation type="submission" date="2018-05" db="EMBL/GenBank/DDBJ databases">
        <authorList>
            <person name="Lanie J.A."/>
            <person name="Ng W.-L."/>
            <person name="Kazmierczak K.M."/>
            <person name="Andrzejewski T.M."/>
            <person name="Davidsen T.M."/>
            <person name="Wayne K.J."/>
            <person name="Tettelin H."/>
            <person name="Glass J.I."/>
            <person name="Rusch D."/>
            <person name="Podicherti R."/>
            <person name="Tsui H.-C.T."/>
            <person name="Winkler M.E."/>
        </authorList>
    </citation>
    <scope>NUCLEOTIDE SEQUENCE</scope>
</reference>
<gene>
    <name evidence="2" type="ORF">METZ01_LOCUS61837</name>
</gene>
<sequence>MIHFGSAVFPISYYYSLSREQMLWLLGGLSALFLFGELLRMNVGPFKRFFKLFFSAVVRESEDHTITGATTVFIAGFLTVLIFERPVAIFAMLILSLADATAALIGRKWGNHSLFEKSVEGTMTFLIVALALAFLLPDLPRAGAVAAAGIATIAEVLPSPIDDNLIVPLSAATTISFFYLIA</sequence>
<organism evidence="2">
    <name type="scientific">marine metagenome</name>
    <dbReference type="NCBI Taxonomy" id="408172"/>
    <lineage>
        <taxon>unclassified sequences</taxon>
        <taxon>metagenomes</taxon>
        <taxon>ecological metagenomes</taxon>
    </lineage>
</organism>
<evidence type="ECO:0000313" key="2">
    <source>
        <dbReference type="EMBL" id="SVA08983.1"/>
    </source>
</evidence>
<feature type="transmembrane region" description="Helical" evidence="1">
    <location>
        <begin position="118"/>
        <end position="136"/>
    </location>
</feature>
<dbReference type="EMBL" id="UINC01003755">
    <property type="protein sequence ID" value="SVA08983.1"/>
    <property type="molecule type" value="Genomic_DNA"/>
</dbReference>